<reference evidence="2 3" key="1">
    <citation type="submission" date="2020-05" db="EMBL/GenBank/DDBJ databases">
        <title>Actinomadura verrucosospora NRRL-B18236 (PFL_A860) Genome sequencing and assembly.</title>
        <authorList>
            <person name="Samborskyy M."/>
        </authorList>
    </citation>
    <scope>NUCLEOTIDE SEQUENCE [LARGE SCALE GENOMIC DNA]</scope>
    <source>
        <strain evidence="2 3">NRRL:B18236</strain>
    </source>
</reference>
<keyword evidence="3" id="KW-1185">Reference proteome</keyword>
<accession>A0A7D3ZW41</accession>
<dbReference type="EMBL" id="CP053892">
    <property type="protein sequence ID" value="QKG19804.1"/>
    <property type="molecule type" value="Genomic_DNA"/>
</dbReference>
<feature type="region of interest" description="Disordered" evidence="1">
    <location>
        <begin position="63"/>
        <end position="91"/>
    </location>
</feature>
<dbReference type="Gene3D" id="3.40.50.720">
    <property type="entry name" value="NAD(P)-binding Rossmann-like Domain"/>
    <property type="match status" value="1"/>
</dbReference>
<gene>
    <name evidence="2" type="ORF">ACTIVE_1440</name>
</gene>
<name>A0A7D3ZW41_ACTVE</name>
<evidence type="ECO:0000313" key="2">
    <source>
        <dbReference type="EMBL" id="QKG19804.1"/>
    </source>
</evidence>
<sequence length="107" mass="11581">MSAFASASRRAEDEASIGAAIGREVRFERVAPERAREIYRAQGGFAAANADFLLGFEDYSGAPADPADHERTDLSANGPLPTARQVTGRPARTFARWARDHAADFLD</sequence>
<dbReference type="RefSeq" id="WP_173094100.1">
    <property type="nucleotide sequence ID" value="NZ_CP053892.1"/>
</dbReference>
<evidence type="ECO:0000256" key="1">
    <source>
        <dbReference type="SAM" id="MobiDB-lite"/>
    </source>
</evidence>
<proteinExistence type="predicted"/>
<dbReference type="Proteomes" id="UP000501240">
    <property type="component" value="Chromosome"/>
</dbReference>
<dbReference type="AlphaFoldDB" id="A0A7D3ZW41"/>
<protein>
    <submittedName>
        <fullName evidence="2">NmrA family transcriptional regulator</fullName>
    </submittedName>
</protein>
<evidence type="ECO:0000313" key="3">
    <source>
        <dbReference type="Proteomes" id="UP000501240"/>
    </source>
</evidence>
<organism evidence="2 3">
    <name type="scientific">Actinomadura verrucosospora</name>
    <dbReference type="NCBI Taxonomy" id="46165"/>
    <lineage>
        <taxon>Bacteria</taxon>
        <taxon>Bacillati</taxon>
        <taxon>Actinomycetota</taxon>
        <taxon>Actinomycetes</taxon>
        <taxon>Streptosporangiales</taxon>
        <taxon>Thermomonosporaceae</taxon>
        <taxon>Actinomadura</taxon>
    </lineage>
</organism>